<comment type="caution">
    <text evidence="8">The sequence shown here is derived from an EMBL/GenBank/DDBJ whole genome shotgun (WGS) entry which is preliminary data.</text>
</comment>
<dbReference type="Gene3D" id="1.20.1640.10">
    <property type="entry name" value="Multidrug efflux transporter AcrB transmembrane domain"/>
    <property type="match status" value="2"/>
</dbReference>
<feature type="domain" description="SSD" evidence="7">
    <location>
        <begin position="244"/>
        <end position="369"/>
    </location>
</feature>
<evidence type="ECO:0000256" key="1">
    <source>
        <dbReference type="ARBA" id="ARBA00004651"/>
    </source>
</evidence>
<feature type="transmembrane region" description="Helical" evidence="6">
    <location>
        <begin position="347"/>
        <end position="370"/>
    </location>
</feature>
<dbReference type="PANTHER" id="PTHR33406:SF12">
    <property type="entry name" value="BLR2997 PROTEIN"/>
    <property type="match status" value="1"/>
</dbReference>
<accession>A0ABQ1QRK1</accession>
<sequence>MARGRRSARGLAAGLSFLRVRFGHLWLLFAALLALGVSGLPKVTFDNALLRFFESDFPAYAEFVEVSRDFESDSNDVILLFEADDLADPVVLEAASAVLLEAQFIDGVRAAISPFSIEIAAEDGRTEPLVPYPPPDAARMAERFDAVRGETPALRRLLAEDRAAMIAVLPLVAEEAVQADALAALAALVERAEGGGEIRVRLAGYPVLRAKLAQGLILDVILLNAIGAAVGFVVASIALRSVALGVLTLPGPLIALVLCLGVFGHLGVAVTTVSVTLPVLVMILATIDSIHIIFERTRQGDRESRRATLRAVRRIAAACVFAAITTAIAFAVLTLSRAEIIAELGAMGAGVLLLSVVMVLLTQSLVLAAAGRRPYFREKFARVAQRPPSGWRFIHLPRVALSQPRGVTLAAITLLAAALVVYSQAGPRYFVLDSLAEHDPLRITFNDVEEKVSPISMLEVAVRGTSPALLGAVEASIAEVTGSDLVQSAASVAGTAPGGIDGAPDVIAGRLLSQDETRALVTVPFRYQSGAETLALAARVDAALAENPALAGAEISPATGMSVMSAAVISGILTELNRGLAIAVLAVAVLIGLWLRSARIALIALIPNLLPVALIGGWLAFSGQGIELANGLALTVAFGVAVDDTLHVLNRIRLSGGFARIEPARLRAAMREATPVLVTTSAVLVLGFGGSAFAATQEVADFGTIATSVFVLALFADLLVLPAAVAFLGPRFYLSARKGQR</sequence>
<dbReference type="SUPFAM" id="SSF82866">
    <property type="entry name" value="Multidrug efflux transporter AcrB transmembrane domain"/>
    <property type="match status" value="2"/>
</dbReference>
<evidence type="ECO:0000313" key="8">
    <source>
        <dbReference type="EMBL" id="GGD39390.1"/>
    </source>
</evidence>
<keyword evidence="4 6" id="KW-1133">Transmembrane helix</keyword>
<proteinExistence type="predicted"/>
<keyword evidence="3 6" id="KW-0812">Transmembrane</keyword>
<protein>
    <recommendedName>
        <fullName evidence="7">SSD domain-containing protein</fullName>
    </recommendedName>
</protein>
<dbReference type="InterPro" id="IPR050545">
    <property type="entry name" value="Mycobact_MmpL"/>
</dbReference>
<evidence type="ECO:0000256" key="3">
    <source>
        <dbReference type="ARBA" id="ARBA00022692"/>
    </source>
</evidence>
<reference evidence="9" key="1">
    <citation type="journal article" date="2019" name="Int. J. Syst. Evol. Microbiol.">
        <title>The Global Catalogue of Microorganisms (GCM) 10K type strain sequencing project: providing services to taxonomists for standard genome sequencing and annotation.</title>
        <authorList>
            <consortium name="The Broad Institute Genomics Platform"/>
            <consortium name="The Broad Institute Genome Sequencing Center for Infectious Disease"/>
            <person name="Wu L."/>
            <person name="Ma J."/>
        </authorList>
    </citation>
    <scope>NUCLEOTIDE SEQUENCE [LARGE SCALE GENOMIC DNA]</scope>
    <source>
        <strain evidence="9">CGMCC 1.12922</strain>
    </source>
</reference>
<gene>
    <name evidence="8" type="ORF">GCM10011358_24150</name>
</gene>
<comment type="subcellular location">
    <subcellularLocation>
        <location evidence="1">Cell membrane</location>
        <topology evidence="1">Multi-pass membrane protein</topology>
    </subcellularLocation>
</comment>
<feature type="transmembrane region" description="Helical" evidence="6">
    <location>
        <begin position="242"/>
        <end position="263"/>
    </location>
</feature>
<feature type="transmembrane region" description="Helical" evidence="6">
    <location>
        <begin position="705"/>
        <end position="728"/>
    </location>
</feature>
<dbReference type="Pfam" id="PF03176">
    <property type="entry name" value="MMPL"/>
    <property type="match status" value="2"/>
</dbReference>
<evidence type="ECO:0000313" key="9">
    <source>
        <dbReference type="Proteomes" id="UP000617355"/>
    </source>
</evidence>
<organism evidence="8 9">
    <name type="scientific">Sinisalibacter lacisalsi</name>
    <dbReference type="NCBI Taxonomy" id="1526570"/>
    <lineage>
        <taxon>Bacteria</taxon>
        <taxon>Pseudomonadati</taxon>
        <taxon>Pseudomonadota</taxon>
        <taxon>Alphaproteobacteria</taxon>
        <taxon>Rhodobacterales</taxon>
        <taxon>Roseobacteraceae</taxon>
        <taxon>Sinisalibacter</taxon>
    </lineage>
</organism>
<dbReference type="PANTHER" id="PTHR33406">
    <property type="entry name" value="MEMBRANE PROTEIN MJ1562-RELATED"/>
    <property type="match status" value="1"/>
</dbReference>
<evidence type="ECO:0000256" key="2">
    <source>
        <dbReference type="ARBA" id="ARBA00022475"/>
    </source>
</evidence>
<feature type="transmembrane region" description="Helical" evidence="6">
    <location>
        <begin position="216"/>
        <end position="235"/>
    </location>
</feature>
<feature type="transmembrane region" description="Helical" evidence="6">
    <location>
        <begin position="275"/>
        <end position="294"/>
    </location>
</feature>
<evidence type="ECO:0000259" key="7">
    <source>
        <dbReference type="PROSITE" id="PS50156"/>
    </source>
</evidence>
<dbReference type="PROSITE" id="PS50156">
    <property type="entry name" value="SSD"/>
    <property type="match status" value="1"/>
</dbReference>
<dbReference type="InterPro" id="IPR000731">
    <property type="entry name" value="SSD"/>
</dbReference>
<dbReference type="InterPro" id="IPR004869">
    <property type="entry name" value="MMPL_dom"/>
</dbReference>
<keyword evidence="5 6" id="KW-0472">Membrane</keyword>
<name>A0ABQ1QRK1_9RHOB</name>
<keyword evidence="2" id="KW-1003">Cell membrane</keyword>
<evidence type="ECO:0000256" key="4">
    <source>
        <dbReference type="ARBA" id="ARBA00022989"/>
    </source>
</evidence>
<feature type="transmembrane region" description="Helical" evidence="6">
    <location>
        <begin position="315"/>
        <end position="335"/>
    </location>
</feature>
<keyword evidence="9" id="KW-1185">Reference proteome</keyword>
<evidence type="ECO:0000256" key="5">
    <source>
        <dbReference type="ARBA" id="ARBA00023136"/>
    </source>
</evidence>
<feature type="transmembrane region" description="Helical" evidence="6">
    <location>
        <begin position="576"/>
        <end position="595"/>
    </location>
</feature>
<dbReference type="Proteomes" id="UP000617355">
    <property type="component" value="Unassembled WGS sequence"/>
</dbReference>
<feature type="transmembrane region" description="Helical" evidence="6">
    <location>
        <begin position="602"/>
        <end position="621"/>
    </location>
</feature>
<evidence type="ECO:0000256" key="6">
    <source>
        <dbReference type="SAM" id="Phobius"/>
    </source>
</evidence>
<dbReference type="RefSeq" id="WP_188528074.1">
    <property type="nucleotide sequence ID" value="NZ_BMGI01000004.1"/>
</dbReference>
<dbReference type="EMBL" id="BMGI01000004">
    <property type="protein sequence ID" value="GGD39390.1"/>
    <property type="molecule type" value="Genomic_DNA"/>
</dbReference>
<feature type="transmembrane region" description="Helical" evidence="6">
    <location>
        <begin position="673"/>
        <end position="693"/>
    </location>
</feature>